<proteinExistence type="predicted"/>
<accession>A0A6J7B9K0</accession>
<evidence type="ECO:0000313" key="1">
    <source>
        <dbReference type="EMBL" id="CAB4841008.1"/>
    </source>
</evidence>
<dbReference type="AlphaFoldDB" id="A0A6J7B9K0"/>
<gene>
    <name evidence="1" type="ORF">UFOPK3255_00337</name>
</gene>
<name>A0A6J7B9K0_9ZZZZ</name>
<sequence>MKSGATVERATARSLAIDSSSVLKAASAFSLRISRSAISVAKAASCALSSVIRELISSMRIITSSSTSSSSARRTPKVPTSCCNCPNSFGDAEPPLRRASSRVMRETICSTSASARSSSRFTSLSSVCAPMRRSRALCDLVVRLARRACSARVWALWLRALVS</sequence>
<organism evidence="1">
    <name type="scientific">freshwater metagenome</name>
    <dbReference type="NCBI Taxonomy" id="449393"/>
    <lineage>
        <taxon>unclassified sequences</taxon>
        <taxon>metagenomes</taxon>
        <taxon>ecological metagenomes</taxon>
    </lineage>
</organism>
<protein>
    <submittedName>
        <fullName evidence="1">Unannotated protein</fullName>
    </submittedName>
</protein>
<dbReference type="EMBL" id="CAFAZY010000027">
    <property type="protein sequence ID" value="CAB4841008.1"/>
    <property type="molecule type" value="Genomic_DNA"/>
</dbReference>
<reference evidence="1" key="1">
    <citation type="submission" date="2020-05" db="EMBL/GenBank/DDBJ databases">
        <authorList>
            <person name="Chiriac C."/>
            <person name="Salcher M."/>
            <person name="Ghai R."/>
            <person name="Kavagutti S V."/>
        </authorList>
    </citation>
    <scope>NUCLEOTIDE SEQUENCE</scope>
</reference>